<dbReference type="EMBL" id="JAVDWV010000016">
    <property type="protein sequence ID" value="MDR7156505.1"/>
    <property type="molecule type" value="Genomic_DNA"/>
</dbReference>
<keyword evidence="4" id="KW-0410">Iron transport</keyword>
<evidence type="ECO:0000256" key="8">
    <source>
        <dbReference type="ARBA" id="ARBA00023077"/>
    </source>
</evidence>
<protein>
    <submittedName>
        <fullName evidence="16">Iron complex outermembrane receptor protein</fullName>
    </submittedName>
</protein>
<evidence type="ECO:0000256" key="2">
    <source>
        <dbReference type="ARBA" id="ARBA00022448"/>
    </source>
</evidence>
<keyword evidence="13" id="KW-0732">Signal</keyword>
<organism evidence="16 17">
    <name type="scientific">Sphingobium xenophagum</name>
    <dbReference type="NCBI Taxonomy" id="121428"/>
    <lineage>
        <taxon>Bacteria</taxon>
        <taxon>Pseudomonadati</taxon>
        <taxon>Pseudomonadota</taxon>
        <taxon>Alphaproteobacteria</taxon>
        <taxon>Sphingomonadales</taxon>
        <taxon>Sphingomonadaceae</taxon>
        <taxon>Sphingobium</taxon>
    </lineage>
</organism>
<dbReference type="Proteomes" id="UP001267638">
    <property type="component" value="Unassembled WGS sequence"/>
</dbReference>
<evidence type="ECO:0000259" key="15">
    <source>
        <dbReference type="Pfam" id="PF07715"/>
    </source>
</evidence>
<dbReference type="InterPro" id="IPR036942">
    <property type="entry name" value="Beta-barrel_TonB_sf"/>
</dbReference>
<dbReference type="InterPro" id="IPR012910">
    <property type="entry name" value="Plug_dom"/>
</dbReference>
<keyword evidence="9 11" id="KW-0472">Membrane</keyword>
<keyword evidence="8 12" id="KW-0798">TonB box</keyword>
<keyword evidence="17" id="KW-1185">Reference proteome</keyword>
<proteinExistence type="inferred from homology"/>
<keyword evidence="10 11" id="KW-0998">Cell outer membrane</keyword>
<dbReference type="PANTHER" id="PTHR32552:SF81">
    <property type="entry name" value="TONB-DEPENDENT OUTER MEMBRANE RECEPTOR"/>
    <property type="match status" value="1"/>
</dbReference>
<evidence type="ECO:0000259" key="14">
    <source>
        <dbReference type="Pfam" id="PF00593"/>
    </source>
</evidence>
<gene>
    <name evidence="16" type="ORF">J2W40_003349</name>
</gene>
<feature type="signal peptide" evidence="13">
    <location>
        <begin position="1"/>
        <end position="25"/>
    </location>
</feature>
<evidence type="ECO:0000256" key="3">
    <source>
        <dbReference type="ARBA" id="ARBA00022452"/>
    </source>
</evidence>
<evidence type="ECO:0000256" key="5">
    <source>
        <dbReference type="ARBA" id="ARBA00022692"/>
    </source>
</evidence>
<dbReference type="InterPro" id="IPR039426">
    <property type="entry name" value="TonB-dep_rcpt-like"/>
</dbReference>
<reference evidence="16 17" key="1">
    <citation type="submission" date="2023-07" db="EMBL/GenBank/DDBJ databases">
        <title>Sorghum-associated microbial communities from plants grown in Nebraska, USA.</title>
        <authorList>
            <person name="Schachtman D."/>
        </authorList>
    </citation>
    <scope>NUCLEOTIDE SEQUENCE [LARGE SCALE GENOMIC DNA]</scope>
    <source>
        <strain evidence="16 17">4256</strain>
    </source>
</reference>
<evidence type="ECO:0000313" key="16">
    <source>
        <dbReference type="EMBL" id="MDR7156505.1"/>
    </source>
</evidence>
<evidence type="ECO:0000256" key="10">
    <source>
        <dbReference type="ARBA" id="ARBA00023237"/>
    </source>
</evidence>
<dbReference type="SUPFAM" id="SSF56935">
    <property type="entry name" value="Porins"/>
    <property type="match status" value="1"/>
</dbReference>
<evidence type="ECO:0000256" key="12">
    <source>
        <dbReference type="RuleBase" id="RU003357"/>
    </source>
</evidence>
<dbReference type="RefSeq" id="WP_310226864.1">
    <property type="nucleotide sequence ID" value="NZ_JAVDWV010000016.1"/>
</dbReference>
<keyword evidence="16" id="KW-0675">Receptor</keyword>
<feature type="chain" id="PRO_5047414992" evidence="13">
    <location>
        <begin position="26"/>
        <end position="740"/>
    </location>
</feature>
<evidence type="ECO:0000256" key="1">
    <source>
        <dbReference type="ARBA" id="ARBA00004571"/>
    </source>
</evidence>
<keyword evidence="3 11" id="KW-1134">Transmembrane beta strand</keyword>
<dbReference type="Pfam" id="PF00593">
    <property type="entry name" value="TonB_dep_Rec_b-barrel"/>
    <property type="match status" value="1"/>
</dbReference>
<dbReference type="Pfam" id="PF07715">
    <property type="entry name" value="Plug"/>
    <property type="match status" value="1"/>
</dbReference>
<dbReference type="Gene3D" id="2.40.170.20">
    <property type="entry name" value="TonB-dependent receptor, beta-barrel domain"/>
    <property type="match status" value="1"/>
</dbReference>
<keyword evidence="7" id="KW-0406">Ion transport</keyword>
<evidence type="ECO:0000313" key="17">
    <source>
        <dbReference type="Proteomes" id="UP001267638"/>
    </source>
</evidence>
<accession>A0ABU1X4I5</accession>
<evidence type="ECO:0000256" key="11">
    <source>
        <dbReference type="PROSITE-ProRule" id="PRU01360"/>
    </source>
</evidence>
<feature type="domain" description="TonB-dependent receptor plug" evidence="15">
    <location>
        <begin position="58"/>
        <end position="163"/>
    </location>
</feature>
<feature type="domain" description="TonB-dependent receptor-like beta-barrel" evidence="14">
    <location>
        <begin position="274"/>
        <end position="704"/>
    </location>
</feature>
<dbReference type="InterPro" id="IPR000531">
    <property type="entry name" value="Beta-barrel_TonB"/>
</dbReference>
<comment type="caution">
    <text evidence="16">The sequence shown here is derived from an EMBL/GenBank/DDBJ whole genome shotgun (WGS) entry which is preliminary data.</text>
</comment>
<keyword evidence="6" id="KW-0408">Iron</keyword>
<name>A0ABU1X4I5_SPHXE</name>
<evidence type="ECO:0000256" key="13">
    <source>
        <dbReference type="SAM" id="SignalP"/>
    </source>
</evidence>
<comment type="subcellular location">
    <subcellularLocation>
        <location evidence="1 11">Cell outer membrane</location>
        <topology evidence="1 11">Multi-pass membrane protein</topology>
    </subcellularLocation>
</comment>
<evidence type="ECO:0000256" key="4">
    <source>
        <dbReference type="ARBA" id="ARBA00022496"/>
    </source>
</evidence>
<keyword evidence="5 11" id="KW-0812">Transmembrane</keyword>
<evidence type="ECO:0000256" key="9">
    <source>
        <dbReference type="ARBA" id="ARBA00023136"/>
    </source>
</evidence>
<keyword evidence="2 11" id="KW-0813">Transport</keyword>
<comment type="similarity">
    <text evidence="11 12">Belongs to the TonB-dependent receptor family.</text>
</comment>
<dbReference type="PANTHER" id="PTHR32552">
    <property type="entry name" value="FERRICHROME IRON RECEPTOR-RELATED"/>
    <property type="match status" value="1"/>
</dbReference>
<evidence type="ECO:0000256" key="6">
    <source>
        <dbReference type="ARBA" id="ARBA00023004"/>
    </source>
</evidence>
<dbReference type="PROSITE" id="PS52016">
    <property type="entry name" value="TONB_DEPENDENT_REC_3"/>
    <property type="match status" value="1"/>
</dbReference>
<sequence>MKFNANILYCSVALASLISARPASAQGVANDVPAADAQVANSGFEDIIVTARRTDENLQDVPVAASVVSGDELSRRNITTTRDLQFNAPSLVITPDPLGGSSTPIVQLRGQTSPLGTDNTVVTYFADVPVDARVVAAGIFDLASVQVIRGPQGTLFGKNSTGGGLLFSPQKATADEVKGFAEATFGYYNLKQFTGALNVPLIEDTLAVRLSGQVTDQRGFVDNIAGPDGNDKHWQAGRAMVSFTPEGNFSNETIFTYFNGRQRQNPNILRGINGFATFIPTVVDALALQEQLGPRRFSMSEAISPNIDDNKSYLIGNTSTLKLGEMTLKNTTGYSKTRMYMRQNQPAIEFNYVDVAQNRLLYQFSNELQLFGKSFDDALNWIVGGFYSKQTNEVDQAARIFSPTVNTFSNSIEKYTSKALFAQGTYDFTNLGLAGVKFTAGLRHSWDKRVGSNEQNVPVPLTTKGENWSWTLGLDYQVNDDLLLYVASRHSYKAGGFNLISPLLPASSLVYAPEKLTDIEIGAKLDSKVGSVPVRSSVALYRGWYKNIHTQVTGFCGGAEGQTSLIINAGKGSPKGLEFELEARLTPALRVNGFYNRTLGKYDEFVVPTVSGCTIAAVPDISGQNFGNISKDTVGLNATYSIPIDDQGGEIQLNGNMYYRSKRLGNDLLSFMSPMPGYTIYNARVDFNNIGGSGFSLGAYVQNLTGKIYGISRNVALGAGYDVWQFGDPRTFGVVGKIAF</sequence>
<evidence type="ECO:0000256" key="7">
    <source>
        <dbReference type="ARBA" id="ARBA00023065"/>
    </source>
</evidence>